<dbReference type="SMART" id="SM00268">
    <property type="entry name" value="ACTIN"/>
    <property type="match status" value="1"/>
</dbReference>
<dbReference type="InterPro" id="IPR043129">
    <property type="entry name" value="ATPase_NBD"/>
</dbReference>
<dbReference type="PRINTS" id="PR00190">
    <property type="entry name" value="ACTIN"/>
</dbReference>
<evidence type="ECO:0000313" key="4">
    <source>
        <dbReference type="Proteomes" id="UP001642484"/>
    </source>
</evidence>
<accession>A0ABP0HVA5</accession>
<evidence type="ECO:0008006" key="5">
    <source>
        <dbReference type="Google" id="ProtNLM"/>
    </source>
</evidence>
<reference evidence="3 4" key="1">
    <citation type="submission" date="2024-02" db="EMBL/GenBank/DDBJ databases">
        <authorList>
            <person name="Chen Y."/>
            <person name="Shah S."/>
            <person name="Dougan E. K."/>
            <person name="Thang M."/>
            <person name="Chan C."/>
        </authorList>
    </citation>
    <scope>NUCLEOTIDE SEQUENCE [LARGE SCALE GENOMIC DNA]</scope>
</reference>
<evidence type="ECO:0000256" key="1">
    <source>
        <dbReference type="ARBA" id="ARBA00049360"/>
    </source>
</evidence>
<comment type="similarity">
    <text evidence="2">Belongs to the actin family.</text>
</comment>
<gene>
    <name evidence="3" type="ORF">CCMP2556_LOCUS3321</name>
</gene>
<keyword evidence="4" id="KW-1185">Reference proteome</keyword>
<organism evidence="3 4">
    <name type="scientific">Durusdinium trenchii</name>
    <dbReference type="NCBI Taxonomy" id="1381693"/>
    <lineage>
        <taxon>Eukaryota</taxon>
        <taxon>Sar</taxon>
        <taxon>Alveolata</taxon>
        <taxon>Dinophyceae</taxon>
        <taxon>Suessiales</taxon>
        <taxon>Symbiodiniaceae</taxon>
        <taxon>Durusdinium</taxon>
    </lineage>
</organism>
<evidence type="ECO:0000256" key="2">
    <source>
        <dbReference type="RuleBase" id="RU000487"/>
    </source>
</evidence>
<dbReference type="InterPro" id="IPR004000">
    <property type="entry name" value="Actin"/>
</dbReference>
<dbReference type="Gene3D" id="3.90.640.10">
    <property type="entry name" value="Actin, Chain A, domain 4"/>
    <property type="match status" value="1"/>
</dbReference>
<protein>
    <recommendedName>
        <fullName evidence="5">Actin</fullName>
    </recommendedName>
</protein>
<dbReference type="EMBL" id="CAXAMN010001292">
    <property type="protein sequence ID" value="CAK8993633.1"/>
    <property type="molecule type" value="Genomic_DNA"/>
</dbReference>
<dbReference type="SUPFAM" id="SSF53067">
    <property type="entry name" value="Actin-like ATPase domain"/>
    <property type="match status" value="2"/>
</dbReference>
<dbReference type="Pfam" id="PF00022">
    <property type="entry name" value="Actin"/>
    <property type="match status" value="1"/>
</dbReference>
<proteinExistence type="inferred from homology"/>
<dbReference type="Proteomes" id="UP001642484">
    <property type="component" value="Unassembled WGS sequence"/>
</dbReference>
<dbReference type="PANTHER" id="PTHR11937">
    <property type="entry name" value="ACTIN"/>
    <property type="match status" value="1"/>
</dbReference>
<name>A0ABP0HVA5_9DINO</name>
<comment type="catalytic activity">
    <reaction evidence="1">
        <text>ATP + H2O = ADP + phosphate + H(+)</text>
        <dbReference type="Rhea" id="RHEA:13065"/>
        <dbReference type="ChEBI" id="CHEBI:15377"/>
        <dbReference type="ChEBI" id="CHEBI:15378"/>
        <dbReference type="ChEBI" id="CHEBI:30616"/>
        <dbReference type="ChEBI" id="CHEBI:43474"/>
        <dbReference type="ChEBI" id="CHEBI:456216"/>
    </reaction>
</comment>
<comment type="caution">
    <text evidence="3">The sequence shown here is derived from an EMBL/GenBank/DDBJ whole genome shotgun (WGS) entry which is preliminary data.</text>
</comment>
<sequence length="255" mass="28391">MIYEKPAVIIDNGSGHVKAGVAGEEAPRCIFPAVVGKPKHGAMMPGTDKKDYYLGEEAVSRRGVLTLSYPIEHGVVKDWSEMEKVWHHTFFDALRVNPEDQACIVTEAPMNPKKNRERMVEMLFEKFSCPAAFIVIQAVMSLYSCGRTTGTVVDSGDGVTHTVPVYEGFALPHAIQRLDLAGRDLSEYMAKAMALAGAVDLLAWRRLFWGWLLDRTRQMAPGRSNSLSASPSERSRLRWIRSHGVDENERNKLGS</sequence>
<dbReference type="Gene3D" id="3.30.420.40">
    <property type="match status" value="2"/>
</dbReference>
<evidence type="ECO:0000313" key="3">
    <source>
        <dbReference type="EMBL" id="CAK8993633.1"/>
    </source>
</evidence>